<dbReference type="GO" id="GO:0016779">
    <property type="term" value="F:nucleotidyltransferase activity"/>
    <property type="evidence" value="ECO:0007669"/>
    <property type="project" value="InterPro"/>
</dbReference>
<dbReference type="InterPro" id="IPR002934">
    <property type="entry name" value="Polymerase_NTP_transf_dom"/>
</dbReference>
<organism evidence="3">
    <name type="scientific">Caldiarchaeum subterraneum</name>
    <dbReference type="NCBI Taxonomy" id="311458"/>
    <lineage>
        <taxon>Archaea</taxon>
        <taxon>Nitrososphaerota</taxon>
        <taxon>Candidatus Caldarchaeales</taxon>
        <taxon>Candidatus Caldarchaeaceae</taxon>
        <taxon>Candidatus Caldarchaeum</taxon>
    </lineage>
</organism>
<reference evidence="3" key="1">
    <citation type="journal article" date="2020" name="mSystems">
        <title>Genome- and Community-Level Interaction Insights into Carbon Utilization and Element Cycling Functions of Hydrothermarchaeota in Hydrothermal Sediment.</title>
        <authorList>
            <person name="Zhou Z."/>
            <person name="Liu Y."/>
            <person name="Xu W."/>
            <person name="Pan J."/>
            <person name="Luo Z.H."/>
            <person name="Li M."/>
        </authorList>
    </citation>
    <scope>NUCLEOTIDE SEQUENCE [LARGE SCALE GENOMIC DNA]</scope>
    <source>
        <strain evidence="4">SpSt-1073</strain>
        <strain evidence="3">SpSt-613</strain>
        <strain evidence="2">SpSt-669</strain>
    </source>
</reference>
<proteinExistence type="predicted"/>
<dbReference type="EMBL" id="DTCM01000079">
    <property type="protein sequence ID" value="HGL41305.1"/>
    <property type="molecule type" value="Genomic_DNA"/>
</dbReference>
<dbReference type="Pfam" id="PF01909">
    <property type="entry name" value="NTP_transf_2"/>
    <property type="match status" value="1"/>
</dbReference>
<accession>A0A7C4E245</accession>
<comment type="caution">
    <text evidence="3">The sequence shown here is derived from an EMBL/GenBank/DDBJ whole genome shotgun (WGS) entry which is preliminary data.</text>
</comment>
<evidence type="ECO:0000313" key="2">
    <source>
        <dbReference type="EMBL" id="HGL41305.1"/>
    </source>
</evidence>
<evidence type="ECO:0000313" key="4">
    <source>
        <dbReference type="EMBL" id="HHN51891.1"/>
    </source>
</evidence>
<feature type="domain" description="Polymerase nucleotidyl transferase" evidence="1">
    <location>
        <begin position="107"/>
        <end position="149"/>
    </location>
</feature>
<dbReference type="EMBL" id="DRXG01000018">
    <property type="protein sequence ID" value="HHN51891.1"/>
    <property type="molecule type" value="Genomic_DNA"/>
</dbReference>
<evidence type="ECO:0000313" key="3">
    <source>
        <dbReference type="EMBL" id="HGN90166.1"/>
    </source>
</evidence>
<protein>
    <recommendedName>
        <fullName evidence="1">Polymerase nucleotidyl transferase domain-containing protein</fullName>
    </recommendedName>
</protein>
<sequence>MLREGAYLVDVYGDVYAVKGLVHPPGRVYAVPRLLKREETKNLQEALQLIESERSGYLFQDPYTGRRVIAVPRRNIKQVIKPSKNIKGPPRLVEAAEKLSRVLSQAGVEHGFTGSLLLGTADNESDIDVVIYGGSREYRKLKTLRLKNILQPVDETVLHMLAKSRLDTPMSQPTLAAEQRKILTGKFEHILYTMKIVPKVFWESWSTTRVYPQKFVEAVVEITDARQGFTTPSRYRVKPLDTEAGFSEVISFRSRFAEMGDNGERLRVRGLLEKVAKPGKIYHRLNVGIDAGDYMMVMG</sequence>
<dbReference type="EMBL" id="DTAD01000034">
    <property type="protein sequence ID" value="HGN90166.1"/>
    <property type="molecule type" value="Genomic_DNA"/>
</dbReference>
<gene>
    <name evidence="4" type="ORF">ENM30_01110</name>
    <name evidence="3" type="ORF">ENT82_03430</name>
    <name evidence="2" type="ORF">ENU43_06545</name>
</gene>
<dbReference type="AlphaFoldDB" id="A0A7C4E245"/>
<evidence type="ECO:0000259" key="1">
    <source>
        <dbReference type="Pfam" id="PF01909"/>
    </source>
</evidence>
<name>A0A7C4E245_CALS0</name>